<dbReference type="GeneID" id="54278402"/>
<gene>
    <name evidence="1" type="ORF">BU24DRAFT_129812</name>
</gene>
<dbReference type="EMBL" id="ML978067">
    <property type="protein sequence ID" value="KAF2019931.1"/>
    <property type="molecule type" value="Genomic_DNA"/>
</dbReference>
<dbReference type="AlphaFoldDB" id="A0A6A5Y506"/>
<proteinExistence type="predicted"/>
<name>A0A6A5Y506_9PLEO</name>
<organism evidence="1 2">
    <name type="scientific">Aaosphaeria arxii CBS 175.79</name>
    <dbReference type="NCBI Taxonomy" id="1450172"/>
    <lineage>
        <taxon>Eukaryota</taxon>
        <taxon>Fungi</taxon>
        <taxon>Dikarya</taxon>
        <taxon>Ascomycota</taxon>
        <taxon>Pezizomycotina</taxon>
        <taxon>Dothideomycetes</taxon>
        <taxon>Pleosporomycetidae</taxon>
        <taxon>Pleosporales</taxon>
        <taxon>Pleosporales incertae sedis</taxon>
        <taxon>Aaosphaeria</taxon>
    </lineage>
</organism>
<protein>
    <submittedName>
        <fullName evidence="1">Uncharacterized protein</fullName>
    </submittedName>
</protein>
<keyword evidence="2" id="KW-1185">Reference proteome</keyword>
<reference evidence="1" key="1">
    <citation type="journal article" date="2020" name="Stud. Mycol.">
        <title>101 Dothideomycetes genomes: a test case for predicting lifestyles and emergence of pathogens.</title>
        <authorList>
            <person name="Haridas S."/>
            <person name="Albert R."/>
            <person name="Binder M."/>
            <person name="Bloem J."/>
            <person name="Labutti K."/>
            <person name="Salamov A."/>
            <person name="Andreopoulos B."/>
            <person name="Baker S."/>
            <person name="Barry K."/>
            <person name="Bills G."/>
            <person name="Bluhm B."/>
            <person name="Cannon C."/>
            <person name="Castanera R."/>
            <person name="Culley D."/>
            <person name="Daum C."/>
            <person name="Ezra D."/>
            <person name="Gonzalez J."/>
            <person name="Henrissat B."/>
            <person name="Kuo A."/>
            <person name="Liang C."/>
            <person name="Lipzen A."/>
            <person name="Lutzoni F."/>
            <person name="Magnuson J."/>
            <person name="Mondo S."/>
            <person name="Nolan M."/>
            <person name="Ohm R."/>
            <person name="Pangilinan J."/>
            <person name="Park H.-J."/>
            <person name="Ramirez L."/>
            <person name="Alfaro M."/>
            <person name="Sun H."/>
            <person name="Tritt A."/>
            <person name="Yoshinaga Y."/>
            <person name="Zwiers L.-H."/>
            <person name="Turgeon B."/>
            <person name="Goodwin S."/>
            <person name="Spatafora J."/>
            <person name="Crous P."/>
            <person name="Grigoriev I."/>
        </authorList>
    </citation>
    <scope>NUCLEOTIDE SEQUENCE</scope>
    <source>
        <strain evidence="1">CBS 175.79</strain>
    </source>
</reference>
<dbReference type="Proteomes" id="UP000799778">
    <property type="component" value="Unassembled WGS sequence"/>
</dbReference>
<evidence type="ECO:0000313" key="2">
    <source>
        <dbReference type="Proteomes" id="UP000799778"/>
    </source>
</evidence>
<dbReference type="RefSeq" id="XP_033388270.1">
    <property type="nucleotide sequence ID" value="XM_033521005.1"/>
</dbReference>
<evidence type="ECO:0000313" key="1">
    <source>
        <dbReference type="EMBL" id="KAF2019931.1"/>
    </source>
</evidence>
<sequence>MIFLRPLGEHFYRASSSTIVHIILTHPPSAFSQEKIKIGKYSAAIRWEFRGCILCAREGNANRGHSSISDKLRTSLEVLTLWPPRLRRYMKHPNGPGAGFRWTVWTCALTCVDLRNPTLNQRKPTQICSALVRCSFVPLSSLESRVSAPSFDRMSNGH</sequence>
<accession>A0A6A5Y506</accession>